<evidence type="ECO:0000313" key="3">
    <source>
        <dbReference type="Proteomes" id="UP000288805"/>
    </source>
</evidence>
<keyword evidence="1" id="KW-0732">Signal</keyword>
<dbReference type="PANTHER" id="PTHR47988">
    <property type="entry name" value="SOMATIC EMBRYOGENESIS RECEPTOR KINASE 1"/>
    <property type="match status" value="1"/>
</dbReference>
<keyword evidence="2" id="KW-0675">Receptor</keyword>
<evidence type="ECO:0000256" key="1">
    <source>
        <dbReference type="ARBA" id="ARBA00022729"/>
    </source>
</evidence>
<gene>
    <name evidence="2" type="primary">VvCHDh000758_4</name>
    <name evidence="2" type="ORF">CK203_088767</name>
</gene>
<accession>A0A438CLN6</accession>
<sequence length="237" mass="26845">MDVDAARADMAEMMTSADQAWRVAARGGVWRHVQAHGGAVESLSGAWGRLRSLMAARYPRMCRSALDDLSGPEPKDDDWMTSEVQRQEATTAVVMAEACSERKEITLMKTRLLRKGGICVRYKGAVQVCGTSTVRYKYYTSETDRTIAFGQLRRFAWRELQLATNNFSEKNIMKSPGGDAAFQHEVVMISVAVQYWNPLWLIGFYTRATECLLMYPFMHNLSVAYRLWGINSLNHIL</sequence>
<dbReference type="AlphaFoldDB" id="A0A438CLN6"/>
<keyword evidence="2" id="KW-0418">Kinase</keyword>
<dbReference type="EMBL" id="QGNW01002179">
    <property type="protein sequence ID" value="RVW24115.1"/>
    <property type="molecule type" value="Genomic_DNA"/>
</dbReference>
<organism evidence="2 3">
    <name type="scientific">Vitis vinifera</name>
    <name type="common">Grape</name>
    <dbReference type="NCBI Taxonomy" id="29760"/>
    <lineage>
        <taxon>Eukaryota</taxon>
        <taxon>Viridiplantae</taxon>
        <taxon>Streptophyta</taxon>
        <taxon>Embryophyta</taxon>
        <taxon>Tracheophyta</taxon>
        <taxon>Spermatophyta</taxon>
        <taxon>Magnoliopsida</taxon>
        <taxon>eudicotyledons</taxon>
        <taxon>Gunneridae</taxon>
        <taxon>Pentapetalae</taxon>
        <taxon>rosids</taxon>
        <taxon>Vitales</taxon>
        <taxon>Vitaceae</taxon>
        <taxon>Viteae</taxon>
        <taxon>Vitis</taxon>
    </lineage>
</organism>
<protein>
    <submittedName>
        <fullName evidence="2">Putative LRR receptor-like serine/threonine-protein kinase</fullName>
    </submittedName>
</protein>
<reference evidence="2 3" key="1">
    <citation type="journal article" date="2018" name="PLoS Genet.">
        <title>Population sequencing reveals clonal diversity and ancestral inbreeding in the grapevine cultivar Chardonnay.</title>
        <authorList>
            <person name="Roach M.J."/>
            <person name="Johnson D.L."/>
            <person name="Bohlmann J."/>
            <person name="van Vuuren H.J."/>
            <person name="Jones S.J."/>
            <person name="Pretorius I.S."/>
            <person name="Schmidt S.A."/>
            <person name="Borneman A.R."/>
        </authorList>
    </citation>
    <scope>NUCLEOTIDE SEQUENCE [LARGE SCALE GENOMIC DNA]</scope>
    <source>
        <strain evidence="3">cv. Chardonnay</strain>
        <tissue evidence="2">Leaf</tissue>
    </source>
</reference>
<name>A0A438CLN6_VITVI</name>
<evidence type="ECO:0000313" key="2">
    <source>
        <dbReference type="EMBL" id="RVW24115.1"/>
    </source>
</evidence>
<keyword evidence="2" id="KW-0808">Transferase</keyword>
<dbReference type="Proteomes" id="UP000288805">
    <property type="component" value="Unassembled WGS sequence"/>
</dbReference>
<dbReference type="GO" id="GO:0016301">
    <property type="term" value="F:kinase activity"/>
    <property type="evidence" value="ECO:0007669"/>
    <property type="project" value="UniProtKB-KW"/>
</dbReference>
<proteinExistence type="predicted"/>
<comment type="caution">
    <text evidence="2">The sequence shown here is derived from an EMBL/GenBank/DDBJ whole genome shotgun (WGS) entry which is preliminary data.</text>
</comment>